<feature type="non-terminal residue" evidence="2">
    <location>
        <position position="1"/>
    </location>
</feature>
<dbReference type="AlphaFoldDB" id="A0A9N9P4F8"/>
<dbReference type="InterPro" id="IPR011705">
    <property type="entry name" value="BACK"/>
</dbReference>
<protein>
    <submittedName>
        <fullName evidence="2">11485_t:CDS:1</fullName>
    </submittedName>
</protein>
<dbReference type="Pfam" id="PF07707">
    <property type="entry name" value="BACK"/>
    <property type="match status" value="1"/>
</dbReference>
<dbReference type="Gene3D" id="1.25.40.420">
    <property type="match status" value="1"/>
</dbReference>
<name>A0A9N9P4F8_9GLOM</name>
<evidence type="ECO:0000259" key="1">
    <source>
        <dbReference type="Pfam" id="PF07707"/>
    </source>
</evidence>
<keyword evidence="3" id="KW-1185">Reference proteome</keyword>
<feature type="non-terminal residue" evidence="2">
    <location>
        <position position="161"/>
    </location>
</feature>
<sequence length="161" mass="19112">KISNFDVLDLLVASDELLLGELIEHVQCYFIEREHSWLKSNFVTILHTVFQLSSCKKLVDYCLDTICNDPNPFLISDDFTSLNDDIFLELIKRDELEIEEADIWEHLIKWGIYRTPGIEERKLSEVKKFSKKNFMDLKETLDPFIPYIRFHDISSKDFFNK</sequence>
<reference evidence="2" key="1">
    <citation type="submission" date="2021-06" db="EMBL/GenBank/DDBJ databases">
        <authorList>
            <person name="Kallberg Y."/>
            <person name="Tangrot J."/>
            <person name="Rosling A."/>
        </authorList>
    </citation>
    <scope>NUCLEOTIDE SEQUENCE</scope>
    <source>
        <strain evidence="2">CL551</strain>
    </source>
</reference>
<dbReference type="Proteomes" id="UP000789342">
    <property type="component" value="Unassembled WGS sequence"/>
</dbReference>
<accession>A0A9N9P4F8</accession>
<organism evidence="2 3">
    <name type="scientific">Acaulospora morrowiae</name>
    <dbReference type="NCBI Taxonomy" id="94023"/>
    <lineage>
        <taxon>Eukaryota</taxon>
        <taxon>Fungi</taxon>
        <taxon>Fungi incertae sedis</taxon>
        <taxon>Mucoromycota</taxon>
        <taxon>Glomeromycotina</taxon>
        <taxon>Glomeromycetes</taxon>
        <taxon>Diversisporales</taxon>
        <taxon>Acaulosporaceae</taxon>
        <taxon>Acaulospora</taxon>
    </lineage>
</organism>
<proteinExistence type="predicted"/>
<gene>
    <name evidence="2" type="ORF">AMORRO_LOCUS17803</name>
</gene>
<evidence type="ECO:0000313" key="3">
    <source>
        <dbReference type="Proteomes" id="UP000789342"/>
    </source>
</evidence>
<feature type="domain" description="BACK" evidence="1">
    <location>
        <begin position="53"/>
        <end position="114"/>
    </location>
</feature>
<dbReference type="OrthoDB" id="6359816at2759"/>
<evidence type="ECO:0000313" key="2">
    <source>
        <dbReference type="EMBL" id="CAG8786857.1"/>
    </source>
</evidence>
<dbReference type="EMBL" id="CAJVPV010057474">
    <property type="protein sequence ID" value="CAG8786857.1"/>
    <property type="molecule type" value="Genomic_DNA"/>
</dbReference>
<comment type="caution">
    <text evidence="2">The sequence shown here is derived from an EMBL/GenBank/DDBJ whole genome shotgun (WGS) entry which is preliminary data.</text>
</comment>